<keyword evidence="2" id="KW-0813">Transport</keyword>
<feature type="transmembrane region" description="Helical" evidence="10">
    <location>
        <begin position="52"/>
        <end position="73"/>
    </location>
</feature>
<feature type="transmembrane region" description="Helical" evidence="10">
    <location>
        <begin position="161"/>
        <end position="180"/>
    </location>
</feature>
<name>A0A9D1M8S9_9BACT</name>
<dbReference type="Pfam" id="PF01554">
    <property type="entry name" value="MatE"/>
    <property type="match status" value="2"/>
</dbReference>
<dbReference type="GO" id="GO:0005886">
    <property type="term" value="C:plasma membrane"/>
    <property type="evidence" value="ECO:0007669"/>
    <property type="project" value="UniProtKB-SubCell"/>
</dbReference>
<evidence type="ECO:0000256" key="4">
    <source>
        <dbReference type="ARBA" id="ARBA00022475"/>
    </source>
</evidence>
<keyword evidence="3" id="KW-0050">Antiport</keyword>
<dbReference type="Proteomes" id="UP000824112">
    <property type="component" value="Unassembled WGS sequence"/>
</dbReference>
<keyword evidence="4" id="KW-1003">Cell membrane</keyword>
<dbReference type="InterPro" id="IPR050222">
    <property type="entry name" value="MATE_MdtK"/>
</dbReference>
<keyword evidence="7" id="KW-0406">Ion transport</keyword>
<dbReference type="PANTHER" id="PTHR43298">
    <property type="entry name" value="MULTIDRUG RESISTANCE PROTEIN NORM-RELATED"/>
    <property type="match status" value="1"/>
</dbReference>
<comment type="subcellular location">
    <subcellularLocation>
        <location evidence="1">Cell membrane</location>
        <topology evidence="1">Multi-pass membrane protein</topology>
    </subcellularLocation>
</comment>
<gene>
    <name evidence="11" type="ORF">IAB03_08295</name>
</gene>
<evidence type="ECO:0000256" key="6">
    <source>
        <dbReference type="ARBA" id="ARBA00022989"/>
    </source>
</evidence>
<dbReference type="InterPro" id="IPR048279">
    <property type="entry name" value="MdtK-like"/>
</dbReference>
<dbReference type="PANTHER" id="PTHR43298:SF2">
    <property type="entry name" value="FMN_FAD EXPORTER YEEO-RELATED"/>
    <property type="match status" value="1"/>
</dbReference>
<feature type="transmembrane region" description="Helical" evidence="10">
    <location>
        <begin position="387"/>
        <end position="408"/>
    </location>
</feature>
<dbReference type="NCBIfam" id="TIGR00797">
    <property type="entry name" value="matE"/>
    <property type="match status" value="1"/>
</dbReference>
<feature type="transmembrane region" description="Helical" evidence="10">
    <location>
        <begin position="85"/>
        <end position="111"/>
    </location>
</feature>
<dbReference type="PIRSF" id="PIRSF006603">
    <property type="entry name" value="DinF"/>
    <property type="match status" value="1"/>
</dbReference>
<feature type="transmembrane region" description="Helical" evidence="10">
    <location>
        <begin position="414"/>
        <end position="435"/>
    </location>
</feature>
<feature type="transmembrane region" description="Helical" evidence="10">
    <location>
        <begin position="186"/>
        <end position="212"/>
    </location>
</feature>
<evidence type="ECO:0000256" key="7">
    <source>
        <dbReference type="ARBA" id="ARBA00023065"/>
    </source>
</evidence>
<dbReference type="InterPro" id="IPR002528">
    <property type="entry name" value="MATE_fam"/>
</dbReference>
<organism evidence="11 12">
    <name type="scientific">Candidatus Gallibacteroides avistercoris</name>
    <dbReference type="NCBI Taxonomy" id="2840833"/>
    <lineage>
        <taxon>Bacteria</taxon>
        <taxon>Pseudomonadati</taxon>
        <taxon>Bacteroidota</taxon>
        <taxon>Bacteroidia</taxon>
        <taxon>Bacteroidales</taxon>
        <taxon>Bacteroidaceae</taxon>
        <taxon>Bacteroidaceae incertae sedis</taxon>
        <taxon>Candidatus Gallibacteroides</taxon>
    </lineage>
</organism>
<evidence type="ECO:0000313" key="12">
    <source>
        <dbReference type="Proteomes" id="UP000824112"/>
    </source>
</evidence>
<feature type="transmembrane region" description="Helical" evidence="10">
    <location>
        <begin position="131"/>
        <end position="152"/>
    </location>
</feature>
<evidence type="ECO:0000256" key="5">
    <source>
        <dbReference type="ARBA" id="ARBA00022692"/>
    </source>
</evidence>
<evidence type="ECO:0000256" key="1">
    <source>
        <dbReference type="ARBA" id="ARBA00004651"/>
    </source>
</evidence>
<feature type="transmembrane region" description="Helical" evidence="10">
    <location>
        <begin position="323"/>
        <end position="344"/>
    </location>
</feature>
<dbReference type="EMBL" id="DVNA01000188">
    <property type="protein sequence ID" value="HIU55786.1"/>
    <property type="molecule type" value="Genomic_DNA"/>
</dbReference>
<evidence type="ECO:0000313" key="11">
    <source>
        <dbReference type="EMBL" id="HIU55786.1"/>
    </source>
</evidence>
<dbReference type="CDD" id="cd13133">
    <property type="entry name" value="MATE_like_7"/>
    <property type="match status" value="1"/>
</dbReference>
<keyword evidence="6 10" id="KW-1133">Transmembrane helix</keyword>
<accession>A0A9D1M8S9</accession>
<dbReference type="GO" id="GO:0042910">
    <property type="term" value="F:xenobiotic transmembrane transporter activity"/>
    <property type="evidence" value="ECO:0007669"/>
    <property type="project" value="InterPro"/>
</dbReference>
<reference evidence="11" key="2">
    <citation type="journal article" date="2021" name="PeerJ">
        <title>Extensive microbial diversity within the chicken gut microbiome revealed by metagenomics and culture.</title>
        <authorList>
            <person name="Gilroy R."/>
            <person name="Ravi A."/>
            <person name="Getino M."/>
            <person name="Pursley I."/>
            <person name="Horton D.L."/>
            <person name="Alikhan N.F."/>
            <person name="Baker D."/>
            <person name="Gharbi K."/>
            <person name="Hall N."/>
            <person name="Watson M."/>
            <person name="Adriaenssens E.M."/>
            <person name="Foster-Nyarko E."/>
            <person name="Jarju S."/>
            <person name="Secka A."/>
            <person name="Antonio M."/>
            <person name="Oren A."/>
            <person name="Chaudhuri R.R."/>
            <person name="La Ragione R."/>
            <person name="Hildebrand F."/>
            <person name="Pallen M.J."/>
        </authorList>
    </citation>
    <scope>NUCLEOTIDE SEQUENCE</scope>
    <source>
        <strain evidence="11">CHK158-818</strain>
    </source>
</reference>
<keyword evidence="8 10" id="KW-0472">Membrane</keyword>
<comment type="caution">
    <text evidence="11">The sequence shown here is derived from an EMBL/GenBank/DDBJ whole genome shotgun (WGS) entry which is preliminary data.</text>
</comment>
<reference evidence="11" key="1">
    <citation type="submission" date="2020-10" db="EMBL/GenBank/DDBJ databases">
        <authorList>
            <person name="Gilroy R."/>
        </authorList>
    </citation>
    <scope>NUCLEOTIDE SEQUENCE</scope>
    <source>
        <strain evidence="11">CHK158-818</strain>
    </source>
</reference>
<proteinExistence type="predicted"/>
<dbReference type="GO" id="GO:0006811">
    <property type="term" value="P:monoatomic ion transport"/>
    <property type="evidence" value="ECO:0007669"/>
    <property type="project" value="UniProtKB-KW"/>
</dbReference>
<protein>
    <recommendedName>
        <fullName evidence="9">Multidrug-efflux transporter</fullName>
    </recommendedName>
</protein>
<evidence type="ECO:0000256" key="3">
    <source>
        <dbReference type="ARBA" id="ARBA00022449"/>
    </source>
</evidence>
<dbReference type="AlphaFoldDB" id="A0A9D1M8S9"/>
<dbReference type="GO" id="GO:0015297">
    <property type="term" value="F:antiporter activity"/>
    <property type="evidence" value="ECO:0007669"/>
    <property type="project" value="UniProtKB-KW"/>
</dbReference>
<sequence>MSNCVKFTYKEILTIAYPILISILMEQLIGMTDTAFLGRVGEIELGASALAGVYYLALFMVAFGFSIGAQIIIGRRNGEKNYTRIGAVFYQGIYFLLALAAILFSLSWAFSDRILGRLIESPRICEAAVSYMNWRVCGFFFSFVGVMFRAFFVGTTQTKTLTFNSIVMVLSNVVFNYILIFGKWGFPALGIAGAAIGSSLAELVSILFFVIYTLRKVDLRKYGLNRLPKVEFRTLRKILNISVWVMIQNFVSMSTWFLFFIAVEHLGERPLAITNIIRNVSSFPFMISIAFSSTCSTLISNLIGAGESRFVWGTIKQSIRITYYFMIPVLAFFVLCPTLILRIYTDSADLIMASIPALMVLCSAYILTIPANIFFQAVSGTGNTRTALGLETGVLAIYICYVVYMILYRRVDVAICWTSEHVYSACMLLFTYLYMKKGNWKKKQI</sequence>
<evidence type="ECO:0000256" key="9">
    <source>
        <dbReference type="ARBA" id="ARBA00031636"/>
    </source>
</evidence>
<feature type="transmembrane region" description="Helical" evidence="10">
    <location>
        <begin position="283"/>
        <end position="303"/>
    </location>
</feature>
<feature type="transmembrane region" description="Helical" evidence="10">
    <location>
        <begin position="238"/>
        <end position="263"/>
    </location>
</feature>
<feature type="transmembrane region" description="Helical" evidence="10">
    <location>
        <begin position="350"/>
        <end position="375"/>
    </location>
</feature>
<keyword evidence="5 10" id="KW-0812">Transmembrane</keyword>
<feature type="transmembrane region" description="Helical" evidence="10">
    <location>
        <begin position="12"/>
        <end position="32"/>
    </location>
</feature>
<evidence type="ECO:0000256" key="8">
    <source>
        <dbReference type="ARBA" id="ARBA00023136"/>
    </source>
</evidence>
<evidence type="ECO:0000256" key="2">
    <source>
        <dbReference type="ARBA" id="ARBA00022448"/>
    </source>
</evidence>
<evidence type="ECO:0000256" key="10">
    <source>
        <dbReference type="SAM" id="Phobius"/>
    </source>
</evidence>